<comment type="subcellular location">
    <subcellularLocation>
        <location evidence="1">Nucleus</location>
    </subcellularLocation>
</comment>
<dbReference type="Pfam" id="PF12796">
    <property type="entry name" value="Ank_2"/>
    <property type="match status" value="1"/>
</dbReference>
<dbReference type="InterPro" id="IPR006578">
    <property type="entry name" value="MADF-dom"/>
</dbReference>
<protein>
    <submittedName>
        <fullName evidence="11">MADF domain-containing protein</fullName>
    </submittedName>
</protein>
<evidence type="ECO:0000256" key="1">
    <source>
        <dbReference type="ARBA" id="ARBA00004123"/>
    </source>
</evidence>
<dbReference type="InterPro" id="IPR011990">
    <property type="entry name" value="TPR-like_helical_dom_sf"/>
</dbReference>
<evidence type="ECO:0000259" key="9">
    <source>
        <dbReference type="PROSITE" id="PS51029"/>
    </source>
</evidence>
<evidence type="ECO:0000256" key="6">
    <source>
        <dbReference type="PROSITE-ProRule" id="PRU00339"/>
    </source>
</evidence>
<feature type="coiled-coil region" evidence="7">
    <location>
        <begin position="944"/>
        <end position="971"/>
    </location>
</feature>
<dbReference type="SUPFAM" id="SSF48403">
    <property type="entry name" value="Ankyrin repeat"/>
    <property type="match status" value="1"/>
</dbReference>
<dbReference type="Pfam" id="PF00023">
    <property type="entry name" value="Ank"/>
    <property type="match status" value="1"/>
</dbReference>
<feature type="region of interest" description="Disordered" evidence="8">
    <location>
        <begin position="1"/>
        <end position="23"/>
    </location>
</feature>
<feature type="repeat" description="ANK" evidence="5">
    <location>
        <begin position="975"/>
        <end position="1007"/>
    </location>
</feature>
<organism evidence="10 11">
    <name type="scientific">Ditylenchus dipsaci</name>
    <dbReference type="NCBI Taxonomy" id="166011"/>
    <lineage>
        <taxon>Eukaryota</taxon>
        <taxon>Metazoa</taxon>
        <taxon>Ecdysozoa</taxon>
        <taxon>Nematoda</taxon>
        <taxon>Chromadorea</taxon>
        <taxon>Rhabditida</taxon>
        <taxon>Tylenchina</taxon>
        <taxon>Tylenchomorpha</taxon>
        <taxon>Sphaerularioidea</taxon>
        <taxon>Anguinidae</taxon>
        <taxon>Anguininae</taxon>
        <taxon>Ditylenchus</taxon>
    </lineage>
</organism>
<evidence type="ECO:0000256" key="5">
    <source>
        <dbReference type="PROSITE-ProRule" id="PRU00023"/>
    </source>
</evidence>
<dbReference type="PANTHER" id="PTHR46358:SF1">
    <property type="entry name" value="TONSOKU-LIKE PROTEIN"/>
    <property type="match status" value="1"/>
</dbReference>
<dbReference type="WBParaSite" id="jg18783">
    <property type="protein sequence ID" value="jg18783"/>
    <property type="gene ID" value="jg18783"/>
</dbReference>
<feature type="region of interest" description="Disordered" evidence="8">
    <location>
        <begin position="1127"/>
        <end position="1170"/>
    </location>
</feature>
<keyword evidence="5" id="KW-0040">ANK repeat</keyword>
<dbReference type="Gene3D" id="1.25.40.20">
    <property type="entry name" value="Ankyrin repeat-containing domain"/>
    <property type="match status" value="1"/>
</dbReference>
<evidence type="ECO:0000256" key="8">
    <source>
        <dbReference type="SAM" id="MobiDB-lite"/>
    </source>
</evidence>
<evidence type="ECO:0000256" key="4">
    <source>
        <dbReference type="ARBA" id="ARBA00023242"/>
    </source>
</evidence>
<dbReference type="InterPro" id="IPR019734">
    <property type="entry name" value="TPR_rpt"/>
</dbReference>
<dbReference type="PANTHER" id="PTHR46358">
    <property type="entry name" value="TONSOKU-LIKE PROTEIN"/>
    <property type="match status" value="1"/>
</dbReference>
<dbReference type="Pfam" id="PF10545">
    <property type="entry name" value="MADF_DNA_bdg"/>
    <property type="match status" value="1"/>
</dbReference>
<dbReference type="InterPro" id="IPR002110">
    <property type="entry name" value="Ankyrin_rpt"/>
</dbReference>
<keyword evidence="4" id="KW-0539">Nucleus</keyword>
<evidence type="ECO:0000256" key="2">
    <source>
        <dbReference type="ARBA" id="ARBA00022614"/>
    </source>
</evidence>
<dbReference type="PROSITE" id="PS50005">
    <property type="entry name" value="TPR"/>
    <property type="match status" value="1"/>
</dbReference>
<dbReference type="GO" id="GO:0000724">
    <property type="term" value="P:double-strand break repair via homologous recombination"/>
    <property type="evidence" value="ECO:0007669"/>
    <property type="project" value="TreeGrafter"/>
</dbReference>
<reference evidence="11" key="1">
    <citation type="submission" date="2022-11" db="UniProtKB">
        <authorList>
            <consortium name="WormBaseParasite"/>
        </authorList>
    </citation>
    <scope>IDENTIFICATION</scope>
</reference>
<dbReference type="SMART" id="SM00595">
    <property type="entry name" value="MADF"/>
    <property type="match status" value="1"/>
</dbReference>
<keyword evidence="3" id="KW-0677">Repeat</keyword>
<feature type="repeat" description="ANK" evidence="5">
    <location>
        <begin position="1054"/>
        <end position="1086"/>
    </location>
</feature>
<dbReference type="PROSITE" id="PS50088">
    <property type="entry name" value="ANK_REPEAT"/>
    <property type="match status" value="2"/>
</dbReference>
<dbReference type="GO" id="GO:0043596">
    <property type="term" value="C:nuclear replication fork"/>
    <property type="evidence" value="ECO:0007669"/>
    <property type="project" value="TreeGrafter"/>
</dbReference>
<dbReference type="PROSITE" id="PS51029">
    <property type="entry name" value="MADF"/>
    <property type="match status" value="1"/>
</dbReference>
<keyword evidence="6" id="KW-0802">TPR repeat</keyword>
<dbReference type="SUPFAM" id="SSF48452">
    <property type="entry name" value="TPR-like"/>
    <property type="match status" value="1"/>
</dbReference>
<proteinExistence type="predicted"/>
<feature type="domain" description="MADF" evidence="9">
    <location>
        <begin position="36"/>
        <end position="123"/>
    </location>
</feature>
<evidence type="ECO:0000256" key="7">
    <source>
        <dbReference type="SAM" id="Coils"/>
    </source>
</evidence>
<accession>A0A915DDJ5</accession>
<dbReference type="AlphaFoldDB" id="A0A915DDJ5"/>
<evidence type="ECO:0000313" key="11">
    <source>
        <dbReference type="WBParaSite" id="jg18783"/>
    </source>
</evidence>
<dbReference type="GO" id="GO:0031297">
    <property type="term" value="P:replication fork processing"/>
    <property type="evidence" value="ECO:0007669"/>
    <property type="project" value="TreeGrafter"/>
</dbReference>
<dbReference type="Proteomes" id="UP000887574">
    <property type="component" value="Unplaced"/>
</dbReference>
<keyword evidence="10" id="KW-1185">Reference proteome</keyword>
<dbReference type="Gene3D" id="1.25.40.10">
    <property type="entry name" value="Tetratricopeptide repeat domain"/>
    <property type="match status" value="1"/>
</dbReference>
<keyword evidence="7" id="KW-0175">Coiled coil</keyword>
<feature type="repeat" description="TPR" evidence="6">
    <location>
        <begin position="801"/>
        <end position="834"/>
    </location>
</feature>
<dbReference type="InterPro" id="IPR036770">
    <property type="entry name" value="Ankyrin_rpt-contain_sf"/>
</dbReference>
<dbReference type="PROSITE" id="PS50297">
    <property type="entry name" value="ANK_REP_REGION"/>
    <property type="match status" value="1"/>
</dbReference>
<dbReference type="InterPro" id="IPR052311">
    <property type="entry name" value="MMS22L-TONSL_complex_comp"/>
</dbReference>
<dbReference type="SMART" id="SM00248">
    <property type="entry name" value="ANK"/>
    <property type="match status" value="3"/>
</dbReference>
<evidence type="ECO:0000313" key="10">
    <source>
        <dbReference type="Proteomes" id="UP000887574"/>
    </source>
</evidence>
<name>A0A915DDJ5_9BILA</name>
<sequence length="1269" mass="145561">MSTSDDELFASPTKTSVEKPIKSLEEDSKADPILVKLIQEVKKERCLYDKSLKEYFNNTQKGPIWSRIAKSVGIEDGKKASKKWENLRDGYARQTKKRHLPSGSGVTEDSYFDYMTWLDGESKEREAHTLTLDTGRKRKMMFWIKIMGTFNFSHCEQRVAAACGVWLQSTKATTAFGKQLLSRLEEIGESALLLLLAPLLIEGFVESISGAQCKRIIEVLLHVVICISACQCLHAIANLSKPRESYQMPLHFRSVDMSSESEDENGDELSFLLREPIEREDVSSRGKRIVWAKSYSYTHRNRPVTNNAVESWNKEYSAHFPGGGKPGRSKVIRHQMDEEEAVRHLITRHERKPEEDFRNIRAKQLESEERIHAIVNEWNAQRKEHPGKPSDKKLLEFLRSIRDSLCYPRGTNPDNLLYLVKLSPYQNLLKQNKKMGKKRHKKGDLSDDIIYKGFTVRLAKAKEEEDSTKLSDVYIEMADHLSREYMDIDKAEDKYKKSISHGRKAEQNENCALAYRSLAEISKDKGEIENAVSNIEHSMRYALKTKNCSLIQLIYHQQAYIFYHSPDLVEKALEIGESGLEYLKNNAENIDRDSKALVDGNSARRKAGLENLLADICIALNMTDKARLYGERCLKFARFREKELDLLYRALVVKLQMIKGKDQRLTLANEMFQVASKVNDKVSYANEIKASAQFHKGEEQLRFGNFLEAKKLLWKASEQQLKYLSESERKLVKDYLVFVFKTEKRLARIQKSAKHAEDIGNTRMLVLEKIADEAADLELFELAAQYYEQMRSACTTLDDTRKATLSLAETYKDLEEFDRALDNFRELLKIETKLGLSKNKLFETELSITIVSADVSKFKLSERKNLFEVTFERCETSGDKLVLLDKYVEFLEKHKESKVFTSLELELKKKELELLVSGSDGSVSRPAVESIGEPFTDEYETMSKIEIEDHLKFEMKELEEKEREFREIDTKINNDGETKLHLAARADNAEYLKHLIDLGYNVNALDNAGWTPLSEAVSHDKLPNVRVLLQAKALVDSRSGQALLNEEGEKATGDNLTPLMEACSNGFLDIAKILVTFQASVVLTDNNDWTAVDHMREFIRNYRGMDEVKLKKMENFVVFMEDRQRKAGFTPREAPPPPRKGMSFRESVEKDRRKRRRSGSDSLSTGDFEANTNLESYKRVMQSVGRKNVNPREVSTMNTKADTVDGQNLVQSGRLDRPLPADVSFIAPEDEEDADGVQRMQEQEDDEMDLHGELSNKAKRLLEKCVKKQ</sequence>
<keyword evidence="2" id="KW-0433">Leucine-rich repeat</keyword>
<evidence type="ECO:0000256" key="3">
    <source>
        <dbReference type="ARBA" id="ARBA00022737"/>
    </source>
</evidence>
<dbReference type="SMART" id="SM00028">
    <property type="entry name" value="TPR"/>
    <property type="match status" value="4"/>
</dbReference>